<protein>
    <submittedName>
        <fullName evidence="1">Uncharacterized protein</fullName>
    </submittedName>
</protein>
<evidence type="ECO:0000313" key="1">
    <source>
        <dbReference type="EMBL" id="CDW36139.1"/>
    </source>
</evidence>
<accession>A0A0K2UD10</accession>
<name>A0A0K2UD10_LEPSM</name>
<dbReference type="EMBL" id="HACA01018778">
    <property type="protein sequence ID" value="CDW36139.1"/>
    <property type="molecule type" value="Transcribed_RNA"/>
</dbReference>
<sequence length="11" mass="1402">MYLSLFRLPDF</sequence>
<organism evidence="1">
    <name type="scientific">Lepeophtheirus salmonis</name>
    <name type="common">Salmon louse</name>
    <name type="synonym">Caligus salmonis</name>
    <dbReference type="NCBI Taxonomy" id="72036"/>
    <lineage>
        <taxon>Eukaryota</taxon>
        <taxon>Metazoa</taxon>
        <taxon>Ecdysozoa</taxon>
        <taxon>Arthropoda</taxon>
        <taxon>Crustacea</taxon>
        <taxon>Multicrustacea</taxon>
        <taxon>Hexanauplia</taxon>
        <taxon>Copepoda</taxon>
        <taxon>Siphonostomatoida</taxon>
        <taxon>Caligidae</taxon>
        <taxon>Lepeophtheirus</taxon>
    </lineage>
</organism>
<reference evidence="1" key="1">
    <citation type="submission" date="2014-05" db="EMBL/GenBank/DDBJ databases">
        <authorList>
            <person name="Chronopoulou M."/>
        </authorList>
    </citation>
    <scope>NUCLEOTIDE SEQUENCE</scope>
    <source>
        <tissue evidence="1">Whole organism</tissue>
    </source>
</reference>
<proteinExistence type="predicted"/>